<name>A0A4C1SFI6_EUMVA</name>
<organism evidence="2 3">
    <name type="scientific">Eumeta variegata</name>
    <name type="common">Bagworm moth</name>
    <name type="synonym">Eumeta japonica</name>
    <dbReference type="NCBI Taxonomy" id="151549"/>
    <lineage>
        <taxon>Eukaryota</taxon>
        <taxon>Metazoa</taxon>
        <taxon>Ecdysozoa</taxon>
        <taxon>Arthropoda</taxon>
        <taxon>Hexapoda</taxon>
        <taxon>Insecta</taxon>
        <taxon>Pterygota</taxon>
        <taxon>Neoptera</taxon>
        <taxon>Endopterygota</taxon>
        <taxon>Lepidoptera</taxon>
        <taxon>Glossata</taxon>
        <taxon>Ditrysia</taxon>
        <taxon>Tineoidea</taxon>
        <taxon>Psychidae</taxon>
        <taxon>Oiketicinae</taxon>
        <taxon>Eumeta</taxon>
    </lineage>
</organism>
<dbReference type="Pfam" id="PF10545">
    <property type="entry name" value="MADF_DNA_bdg"/>
    <property type="match status" value="1"/>
</dbReference>
<dbReference type="PANTHER" id="PTHR21505:SF8">
    <property type="entry name" value="DPT-YFP REPRESSOR BY OVEREXPRESSION, ISOFORM D-RELATED"/>
    <property type="match status" value="1"/>
</dbReference>
<dbReference type="PANTHER" id="PTHR21505">
    <property type="entry name" value="MADF DOMAIN-CONTAINING PROTEIN-RELATED"/>
    <property type="match status" value="1"/>
</dbReference>
<accession>A0A4C1SFI6</accession>
<dbReference type="AlphaFoldDB" id="A0A4C1SFI6"/>
<sequence length="283" mass="32181">MDGGAESRPGSPTTGADDVFFLTYASAAECEHHIVKCFIEAYEASPELWDPANLNYTNKVVRNKALDRLLVIYSKWKPNSTRDDVRKKINSLRSNFRKELRKVEKSQLTARSSDEVYAPSTWTYSALQFLTKVNINQNHENENNNDFQNAIAETTVEAPSSSPFQMSILSQDIEEDPQPAKRKKLPATAKQNKKFGQTYEFLQMRSPPSYQDVTLEPLAIIWTEKLRRLNPIQRLFAEKGISDILFEAELNNLHRYSVQINTDPLTSSTTGNVKTCYESSNSS</sequence>
<evidence type="ECO:0000259" key="1">
    <source>
        <dbReference type="PROSITE" id="PS51029"/>
    </source>
</evidence>
<dbReference type="OrthoDB" id="6152242at2759"/>
<protein>
    <recommendedName>
        <fullName evidence="1">MADF domain-containing protein</fullName>
    </recommendedName>
</protein>
<dbReference type="PROSITE" id="PS51029">
    <property type="entry name" value="MADF"/>
    <property type="match status" value="1"/>
</dbReference>
<dbReference type="SMART" id="SM00595">
    <property type="entry name" value="MADF"/>
    <property type="match status" value="1"/>
</dbReference>
<comment type="caution">
    <text evidence="2">The sequence shown here is derived from an EMBL/GenBank/DDBJ whole genome shotgun (WGS) entry which is preliminary data.</text>
</comment>
<proteinExistence type="predicted"/>
<feature type="domain" description="MADF" evidence="1">
    <location>
        <begin position="37"/>
        <end position="135"/>
    </location>
</feature>
<evidence type="ECO:0000313" key="2">
    <source>
        <dbReference type="EMBL" id="GBO99869.1"/>
    </source>
</evidence>
<dbReference type="EMBL" id="BGZK01000004">
    <property type="protein sequence ID" value="GBO99869.1"/>
    <property type="molecule type" value="Genomic_DNA"/>
</dbReference>
<gene>
    <name evidence="2" type="ORF">EVAR_74255_1</name>
</gene>
<dbReference type="Proteomes" id="UP000299102">
    <property type="component" value="Unassembled WGS sequence"/>
</dbReference>
<evidence type="ECO:0000313" key="3">
    <source>
        <dbReference type="Proteomes" id="UP000299102"/>
    </source>
</evidence>
<dbReference type="InterPro" id="IPR006578">
    <property type="entry name" value="MADF-dom"/>
</dbReference>
<reference evidence="2 3" key="1">
    <citation type="journal article" date="2019" name="Commun. Biol.">
        <title>The bagworm genome reveals a unique fibroin gene that provides high tensile strength.</title>
        <authorList>
            <person name="Kono N."/>
            <person name="Nakamura H."/>
            <person name="Ohtoshi R."/>
            <person name="Tomita M."/>
            <person name="Numata K."/>
            <person name="Arakawa K."/>
        </authorList>
    </citation>
    <scope>NUCLEOTIDE SEQUENCE [LARGE SCALE GENOMIC DNA]</scope>
</reference>
<keyword evidence="3" id="KW-1185">Reference proteome</keyword>
<dbReference type="STRING" id="151549.A0A4C1SFI6"/>